<dbReference type="Pfam" id="PF05685">
    <property type="entry name" value="Uma2"/>
    <property type="match status" value="1"/>
</dbReference>
<sequence>MNMLLTNGFSVLKMPRDFRPMTDDEFFYYCQENPDHKFERAADGTIIVMGQTGGETGKRNSELIIDLGIWNRSTKLGFVFDSSTGFILPNGAVRSPDAAWVAAERWNALSSDERKKFPPLCPEFLVELMSESDVLRMAEDKMREYIDNGCRLAWLIDPKTETVRIYRSDGSVQVIQGFDNTLLGEDILPGFAFTLSLLR</sequence>
<dbReference type="CDD" id="cd06260">
    <property type="entry name" value="DUF820-like"/>
    <property type="match status" value="1"/>
</dbReference>
<name>A0A368JGD3_9BACT</name>
<keyword evidence="2" id="KW-0540">Nuclease</keyword>
<gene>
    <name evidence="2" type="ORF">DUE52_30475</name>
</gene>
<organism evidence="2 3">
    <name type="scientific">Larkinella punicea</name>
    <dbReference type="NCBI Taxonomy" id="2315727"/>
    <lineage>
        <taxon>Bacteria</taxon>
        <taxon>Pseudomonadati</taxon>
        <taxon>Bacteroidota</taxon>
        <taxon>Cytophagia</taxon>
        <taxon>Cytophagales</taxon>
        <taxon>Spirosomataceae</taxon>
        <taxon>Larkinella</taxon>
    </lineage>
</organism>
<dbReference type="GO" id="GO:0004519">
    <property type="term" value="F:endonuclease activity"/>
    <property type="evidence" value="ECO:0007669"/>
    <property type="project" value="UniProtKB-KW"/>
</dbReference>
<dbReference type="RefSeq" id="WP_114409923.1">
    <property type="nucleotide sequence ID" value="NZ_QOWE01000036.1"/>
</dbReference>
<dbReference type="Gene3D" id="3.90.1570.10">
    <property type="entry name" value="tt1808, chain A"/>
    <property type="match status" value="1"/>
</dbReference>
<accession>A0A368JGD3</accession>
<comment type="caution">
    <text evidence="2">The sequence shown here is derived from an EMBL/GenBank/DDBJ whole genome shotgun (WGS) entry which is preliminary data.</text>
</comment>
<keyword evidence="2" id="KW-0378">Hydrolase</keyword>
<reference evidence="2 3" key="1">
    <citation type="submission" date="2018-07" db="EMBL/GenBank/DDBJ databases">
        <title>Genome analysis of Larkinella rosea.</title>
        <authorList>
            <person name="Zhou Z."/>
            <person name="Wang G."/>
        </authorList>
    </citation>
    <scope>NUCLEOTIDE SEQUENCE [LARGE SCALE GENOMIC DNA]</scope>
    <source>
        <strain evidence="3">zzj9</strain>
    </source>
</reference>
<dbReference type="InterPro" id="IPR008538">
    <property type="entry name" value="Uma2"/>
</dbReference>
<dbReference type="SUPFAM" id="SSF52980">
    <property type="entry name" value="Restriction endonuclease-like"/>
    <property type="match status" value="1"/>
</dbReference>
<evidence type="ECO:0000313" key="2">
    <source>
        <dbReference type="EMBL" id="RCR65754.1"/>
    </source>
</evidence>
<dbReference type="InterPro" id="IPR011335">
    <property type="entry name" value="Restrct_endonuc-II-like"/>
</dbReference>
<dbReference type="AlphaFoldDB" id="A0A368JGD3"/>
<evidence type="ECO:0000313" key="3">
    <source>
        <dbReference type="Proteomes" id="UP000253383"/>
    </source>
</evidence>
<feature type="domain" description="Putative restriction endonuclease" evidence="1">
    <location>
        <begin position="24"/>
        <end position="195"/>
    </location>
</feature>
<dbReference type="InterPro" id="IPR012296">
    <property type="entry name" value="Nuclease_put_TT1808"/>
</dbReference>
<dbReference type="OrthoDB" id="9799703at2"/>
<dbReference type="Proteomes" id="UP000253383">
    <property type="component" value="Unassembled WGS sequence"/>
</dbReference>
<dbReference type="PANTHER" id="PTHR34107:SF6">
    <property type="entry name" value="SLR0981 PROTEIN"/>
    <property type="match status" value="1"/>
</dbReference>
<protein>
    <submittedName>
        <fullName evidence="2">Uma2 family endonuclease</fullName>
    </submittedName>
</protein>
<dbReference type="PANTHER" id="PTHR34107">
    <property type="entry name" value="SLL0198 PROTEIN-RELATED"/>
    <property type="match status" value="1"/>
</dbReference>
<evidence type="ECO:0000259" key="1">
    <source>
        <dbReference type="Pfam" id="PF05685"/>
    </source>
</evidence>
<proteinExistence type="predicted"/>
<keyword evidence="2" id="KW-0255">Endonuclease</keyword>
<keyword evidence="3" id="KW-1185">Reference proteome</keyword>
<dbReference type="EMBL" id="QOWE01000036">
    <property type="protein sequence ID" value="RCR65754.1"/>
    <property type="molecule type" value="Genomic_DNA"/>
</dbReference>